<proteinExistence type="predicted"/>
<dbReference type="Proteomes" id="UP000315295">
    <property type="component" value="Unassembled WGS sequence"/>
</dbReference>
<organism evidence="2 3">
    <name type="scientific">Malus baccata</name>
    <name type="common">Siberian crab apple</name>
    <name type="synonym">Pyrus baccata</name>
    <dbReference type="NCBI Taxonomy" id="106549"/>
    <lineage>
        <taxon>Eukaryota</taxon>
        <taxon>Viridiplantae</taxon>
        <taxon>Streptophyta</taxon>
        <taxon>Embryophyta</taxon>
        <taxon>Tracheophyta</taxon>
        <taxon>Spermatophyta</taxon>
        <taxon>Magnoliopsida</taxon>
        <taxon>eudicotyledons</taxon>
        <taxon>Gunneridae</taxon>
        <taxon>Pentapetalae</taxon>
        <taxon>rosids</taxon>
        <taxon>fabids</taxon>
        <taxon>Rosales</taxon>
        <taxon>Rosaceae</taxon>
        <taxon>Amygdaloideae</taxon>
        <taxon>Maleae</taxon>
        <taxon>Malus</taxon>
    </lineage>
</organism>
<evidence type="ECO:0000313" key="3">
    <source>
        <dbReference type="Proteomes" id="UP000315295"/>
    </source>
</evidence>
<dbReference type="AlphaFoldDB" id="A0A540LJM7"/>
<sequence length="62" mass="7065">MLACIHVLESWCFSKDGNIWRRFPDDAKADACGGGNMGGVVEEDEKVDEDEEEERQEAMRCR</sequence>
<reference evidence="2 3" key="1">
    <citation type="journal article" date="2019" name="G3 (Bethesda)">
        <title>Sequencing of a Wild Apple (Malus baccata) Genome Unravels the Differences Between Cultivated and Wild Apple Species Regarding Disease Resistance and Cold Tolerance.</title>
        <authorList>
            <person name="Chen X."/>
        </authorList>
    </citation>
    <scope>NUCLEOTIDE SEQUENCE [LARGE SCALE GENOMIC DNA]</scope>
    <source>
        <strain evidence="3">cv. Shandingzi</strain>
        <tissue evidence="2">Leaves</tissue>
    </source>
</reference>
<name>A0A540LJM7_MALBA</name>
<feature type="region of interest" description="Disordered" evidence="1">
    <location>
        <begin position="34"/>
        <end position="62"/>
    </location>
</feature>
<dbReference type="EMBL" id="VIEB01000564">
    <property type="protein sequence ID" value="TQD86502.1"/>
    <property type="molecule type" value="Genomic_DNA"/>
</dbReference>
<keyword evidence="3" id="KW-1185">Reference proteome</keyword>
<evidence type="ECO:0000256" key="1">
    <source>
        <dbReference type="SAM" id="MobiDB-lite"/>
    </source>
</evidence>
<comment type="caution">
    <text evidence="2">The sequence shown here is derived from an EMBL/GenBank/DDBJ whole genome shotgun (WGS) entry which is preliminary data.</text>
</comment>
<protein>
    <submittedName>
        <fullName evidence="2">Uncharacterized protein</fullName>
    </submittedName>
</protein>
<gene>
    <name evidence="2" type="ORF">C1H46_027991</name>
</gene>
<feature type="compositionally biased region" description="Acidic residues" evidence="1">
    <location>
        <begin position="41"/>
        <end position="55"/>
    </location>
</feature>
<accession>A0A540LJM7</accession>
<evidence type="ECO:0000313" key="2">
    <source>
        <dbReference type="EMBL" id="TQD86502.1"/>
    </source>
</evidence>